<evidence type="ECO:0000313" key="4">
    <source>
        <dbReference type="EMBL" id="OQV24279.1"/>
    </source>
</evidence>
<dbReference type="PROSITE" id="PS50203">
    <property type="entry name" value="CALPAIN_CAT"/>
    <property type="match status" value="1"/>
</dbReference>
<dbReference type="Gene3D" id="1.10.238.10">
    <property type="entry name" value="EF-hand"/>
    <property type="match status" value="1"/>
</dbReference>
<proteinExistence type="inferred from homology"/>
<comment type="similarity">
    <text evidence="1">Belongs to the peptidase C2 family.</text>
</comment>
<accession>A0A1W0X9R1</accession>
<organism evidence="4 5">
    <name type="scientific">Hypsibius exemplaris</name>
    <name type="common">Freshwater tardigrade</name>
    <dbReference type="NCBI Taxonomy" id="2072580"/>
    <lineage>
        <taxon>Eukaryota</taxon>
        <taxon>Metazoa</taxon>
        <taxon>Ecdysozoa</taxon>
        <taxon>Tardigrada</taxon>
        <taxon>Eutardigrada</taxon>
        <taxon>Parachela</taxon>
        <taxon>Hypsibioidea</taxon>
        <taxon>Hypsibiidae</taxon>
        <taxon>Hypsibius</taxon>
    </lineage>
</organism>
<dbReference type="GO" id="GO:0005737">
    <property type="term" value="C:cytoplasm"/>
    <property type="evidence" value="ECO:0007669"/>
    <property type="project" value="TreeGrafter"/>
</dbReference>
<dbReference type="OrthoDB" id="424753at2759"/>
<evidence type="ECO:0000259" key="3">
    <source>
        <dbReference type="PROSITE" id="PS50203"/>
    </source>
</evidence>
<dbReference type="SUPFAM" id="SSF47473">
    <property type="entry name" value="EF-hand"/>
    <property type="match status" value="1"/>
</dbReference>
<dbReference type="GO" id="GO:0004198">
    <property type="term" value="F:calcium-dependent cysteine-type endopeptidase activity"/>
    <property type="evidence" value="ECO:0007669"/>
    <property type="project" value="InterPro"/>
</dbReference>
<comment type="caution">
    <text evidence="2">Lacks conserved residue(s) required for the propagation of feature annotation.</text>
</comment>
<dbReference type="CDD" id="cd00044">
    <property type="entry name" value="CysPc"/>
    <property type="match status" value="1"/>
</dbReference>
<comment type="caution">
    <text evidence="4">The sequence shown here is derived from an EMBL/GenBank/DDBJ whole genome shotgun (WGS) entry which is preliminary data.</text>
</comment>
<dbReference type="PRINTS" id="PR00704">
    <property type="entry name" value="CALPAIN"/>
</dbReference>
<evidence type="ECO:0000256" key="2">
    <source>
        <dbReference type="PROSITE-ProRule" id="PRU00239"/>
    </source>
</evidence>
<dbReference type="InterPro" id="IPR001300">
    <property type="entry name" value="Peptidase_C2_calpain_cat"/>
</dbReference>
<dbReference type="PANTHER" id="PTHR10183">
    <property type="entry name" value="CALPAIN"/>
    <property type="match status" value="1"/>
</dbReference>
<reference evidence="5" key="1">
    <citation type="submission" date="2017-01" db="EMBL/GenBank/DDBJ databases">
        <title>Comparative genomics of anhydrobiosis in the tardigrade Hypsibius dujardini.</title>
        <authorList>
            <person name="Yoshida Y."/>
            <person name="Koutsovoulos G."/>
            <person name="Laetsch D."/>
            <person name="Stevens L."/>
            <person name="Kumar S."/>
            <person name="Horikawa D."/>
            <person name="Ishino K."/>
            <person name="Komine S."/>
            <person name="Tomita M."/>
            <person name="Blaxter M."/>
            <person name="Arakawa K."/>
        </authorList>
    </citation>
    <scope>NUCLEOTIDE SEQUENCE [LARGE SCALE GENOMIC DNA]</scope>
    <source>
        <strain evidence="5">Z151</strain>
    </source>
</reference>
<evidence type="ECO:0000313" key="5">
    <source>
        <dbReference type="Proteomes" id="UP000192578"/>
    </source>
</evidence>
<dbReference type="PANTHER" id="PTHR10183:SF394">
    <property type="entry name" value="CALPAIN-C"/>
    <property type="match status" value="1"/>
</dbReference>
<dbReference type="SUPFAM" id="SSF54001">
    <property type="entry name" value="Cysteine proteinases"/>
    <property type="match status" value="1"/>
</dbReference>
<protein>
    <submittedName>
        <fullName evidence="4">Calpain-C</fullName>
    </submittedName>
</protein>
<dbReference type="EMBL" id="MTYJ01000007">
    <property type="protein sequence ID" value="OQV24279.1"/>
    <property type="molecule type" value="Genomic_DNA"/>
</dbReference>
<dbReference type="InterPro" id="IPR011992">
    <property type="entry name" value="EF-hand-dom_pair"/>
</dbReference>
<dbReference type="InterPro" id="IPR033883">
    <property type="entry name" value="C2_III"/>
</dbReference>
<name>A0A1W0X9R1_HYPEX</name>
<dbReference type="Proteomes" id="UP000192578">
    <property type="component" value="Unassembled WGS sequence"/>
</dbReference>
<dbReference type="InterPro" id="IPR038765">
    <property type="entry name" value="Papain-like_cys_pep_sf"/>
</dbReference>
<dbReference type="SMART" id="SM00230">
    <property type="entry name" value="CysPc"/>
    <property type="match status" value="1"/>
</dbReference>
<evidence type="ECO:0000256" key="1">
    <source>
        <dbReference type="ARBA" id="ARBA00007623"/>
    </source>
</evidence>
<dbReference type="SMART" id="SM00720">
    <property type="entry name" value="calpain_III"/>
    <property type="match status" value="1"/>
</dbReference>
<dbReference type="InterPro" id="IPR022684">
    <property type="entry name" value="Calpain_cysteine_protease"/>
</dbReference>
<dbReference type="InterPro" id="IPR022682">
    <property type="entry name" value="Calpain_domain_III"/>
</dbReference>
<dbReference type="SUPFAM" id="SSF49758">
    <property type="entry name" value="Calpain large subunit, middle domain (domain III)"/>
    <property type="match status" value="1"/>
</dbReference>
<dbReference type="InterPro" id="IPR022683">
    <property type="entry name" value="Calpain_III"/>
</dbReference>
<keyword evidence="5" id="KW-1185">Reference proteome</keyword>
<dbReference type="CDD" id="cd00214">
    <property type="entry name" value="Calpain_III"/>
    <property type="match status" value="1"/>
</dbReference>
<dbReference type="Pfam" id="PF00648">
    <property type="entry name" value="Peptidase_C2"/>
    <property type="match status" value="1"/>
</dbReference>
<feature type="domain" description="Calpain catalytic" evidence="3">
    <location>
        <begin position="26"/>
        <end position="318"/>
    </location>
</feature>
<dbReference type="Gene3D" id="2.60.120.380">
    <property type="match status" value="1"/>
</dbReference>
<dbReference type="Pfam" id="PF01067">
    <property type="entry name" value="Calpain_III"/>
    <property type="match status" value="1"/>
</dbReference>
<sequence>MPAEYEDIRQDLLKSSGSNGLAPGELYEDPDFPPVQTSIFYHQKPTHKFAWKRPKELRGFENPTFLLDVVTPFDAVAGPLGDPWLVNCLGILYSARGLFYRVVPADQSFSGPDYCGVFRFRLWWCGEWTEVTVDDLLPVVDGKLMFIQSQQTKQFWPALLEKAYAKLHGSYEAIKYGNILDGLANLTGGCAEQVPVSPDISSLVLNKIFSKTSVITCTVTANEDRSNFDKLSNGVIVGCNYRLLAVERVHTRNGEKQTMIRLQSPWGTSDYLASSPWDDIPVQEKERIGVGYIPEGEFWIPEREFNATFKQFEMVHLDGDTSLDEPSLRTKLPWTMRVWEGRWQRGVTAGGCRNNVETFHINPQFLLITAEEDEVIISVHQHVVLSPLVIGFSVYGVTSVGARLDAHFFKKHHAVLHSAYTNTQQVTCRCQLQPGQYVIIPTSFEAGAEAAFTLRVYSSVPVNLGILDDVPAQLKPAFQKAIGDNNEKTYIKVFEAAFLQLADERKTISAFDLADLLDAVLPNDYVKSCATSECCREVVLAFNPFGGGRLTYPSFKDFIHSLRVWQSIFKAHCSGAVLPAEKLKDSLMDVGFKLNSDILSLLMLRHMRKEGTLRFGDFITCILHLQTAFSIFNRKDPSQVGSVKMTMTEWLRSSLRC</sequence>
<dbReference type="GO" id="GO:0006508">
    <property type="term" value="P:proteolysis"/>
    <property type="evidence" value="ECO:0007669"/>
    <property type="project" value="InterPro"/>
</dbReference>
<dbReference type="InterPro" id="IPR036213">
    <property type="entry name" value="Calpain_III_sf"/>
</dbReference>
<dbReference type="AlphaFoldDB" id="A0A1W0X9R1"/>
<dbReference type="Gene3D" id="3.90.70.10">
    <property type="entry name" value="Cysteine proteinases"/>
    <property type="match status" value="1"/>
</dbReference>
<gene>
    <name evidence="4" type="ORF">BV898_01820</name>
</gene>